<dbReference type="InterPro" id="IPR019920">
    <property type="entry name" value="F420-binding_dom_put"/>
</dbReference>
<evidence type="ECO:0000259" key="2">
    <source>
        <dbReference type="Pfam" id="PF01243"/>
    </source>
</evidence>
<name>C8XEJ2_NAKMY</name>
<dbReference type="HOGENOM" id="CLU_134364_0_0_11"/>
<dbReference type="OrthoDB" id="4551790at2"/>
<dbReference type="EMBL" id="CP001737">
    <property type="protein sequence ID" value="ACV77850.1"/>
    <property type="molecule type" value="Genomic_DNA"/>
</dbReference>
<sequence>MTLDPSRLDSELLTFLTERHLATLSTVRRDGSLHVVAVGFTFDPQTGLARVITSDGSVKVRNAERAGAGGGPPRAAVGQVDGRRWASLEGPVRVSRDPDEIREAEHRYAARYRTPRVNPRRVALVIAVERVLGSG</sequence>
<proteinExistence type="predicted"/>
<dbReference type="GO" id="GO:0005829">
    <property type="term" value="C:cytosol"/>
    <property type="evidence" value="ECO:0007669"/>
    <property type="project" value="TreeGrafter"/>
</dbReference>
<dbReference type="AlphaFoldDB" id="C8XEJ2"/>
<dbReference type="Proteomes" id="UP000002218">
    <property type="component" value="Chromosome"/>
</dbReference>
<dbReference type="GO" id="GO:0016627">
    <property type="term" value="F:oxidoreductase activity, acting on the CH-CH group of donors"/>
    <property type="evidence" value="ECO:0007669"/>
    <property type="project" value="TreeGrafter"/>
</dbReference>
<dbReference type="Gene3D" id="2.30.110.10">
    <property type="entry name" value="Electron Transport, Fmn-binding Protein, Chain A"/>
    <property type="match status" value="1"/>
</dbReference>
<reference evidence="3 4" key="2">
    <citation type="journal article" date="2010" name="Stand. Genomic Sci.">
        <title>Complete genome sequence of Nakamurella multipartita type strain (Y-104).</title>
        <authorList>
            <person name="Tice H."/>
            <person name="Mayilraj S."/>
            <person name="Sims D."/>
            <person name="Lapidus A."/>
            <person name="Nolan M."/>
            <person name="Lucas S."/>
            <person name="Glavina Del Rio T."/>
            <person name="Copeland A."/>
            <person name="Cheng J.F."/>
            <person name="Meincke L."/>
            <person name="Bruce D."/>
            <person name="Goodwin L."/>
            <person name="Pitluck S."/>
            <person name="Ivanova N."/>
            <person name="Mavromatis K."/>
            <person name="Ovchinnikova G."/>
            <person name="Pati A."/>
            <person name="Chen A."/>
            <person name="Palaniappan K."/>
            <person name="Land M."/>
            <person name="Hauser L."/>
            <person name="Chang Y.J."/>
            <person name="Jeffries C.D."/>
            <person name="Detter J.C."/>
            <person name="Brettin T."/>
            <person name="Rohde M."/>
            <person name="Goker M."/>
            <person name="Bristow J."/>
            <person name="Eisen J.A."/>
            <person name="Markowitz V."/>
            <person name="Hugenholtz P."/>
            <person name="Kyrpides N.C."/>
            <person name="Klenk H.P."/>
            <person name="Chen F."/>
        </authorList>
    </citation>
    <scope>NUCLEOTIDE SEQUENCE [LARGE SCALE GENOMIC DNA]</scope>
    <source>
        <strain evidence="4">ATCC 700099 / DSM 44233 / CIP 104796 / JCM 9543 / NBRC 105858 / Y-104</strain>
    </source>
</reference>
<dbReference type="NCBIfam" id="TIGR03618">
    <property type="entry name" value="Rv1155_F420"/>
    <property type="match status" value="1"/>
</dbReference>
<dbReference type="InterPro" id="IPR011576">
    <property type="entry name" value="Pyridox_Oxase_N"/>
</dbReference>
<protein>
    <submittedName>
        <fullName evidence="3">Pyridoxamine 5'-phosphate oxidase-related FMN-binding</fullName>
    </submittedName>
</protein>
<dbReference type="InterPro" id="IPR012349">
    <property type="entry name" value="Split_barrel_FMN-bd"/>
</dbReference>
<dbReference type="InParanoid" id="C8XEJ2"/>
<dbReference type="PANTHER" id="PTHR35176">
    <property type="entry name" value="HEME OXYGENASE HI_0854-RELATED"/>
    <property type="match status" value="1"/>
</dbReference>
<reference evidence="4" key="1">
    <citation type="submission" date="2009-09" db="EMBL/GenBank/DDBJ databases">
        <title>The complete genome of Nakamurella multipartita DSM 44233.</title>
        <authorList>
            <consortium name="US DOE Joint Genome Institute (JGI-PGF)"/>
            <person name="Lucas S."/>
            <person name="Copeland A."/>
            <person name="Lapidus A."/>
            <person name="Glavina del Rio T."/>
            <person name="Dalin E."/>
            <person name="Tice H."/>
            <person name="Bruce D."/>
            <person name="Goodwin L."/>
            <person name="Pitluck S."/>
            <person name="Kyrpides N."/>
            <person name="Mavromatis K."/>
            <person name="Ivanova N."/>
            <person name="Ovchinnikova G."/>
            <person name="Sims D."/>
            <person name="Meincke L."/>
            <person name="Brettin T."/>
            <person name="Detter J.C."/>
            <person name="Han C."/>
            <person name="Larimer F."/>
            <person name="Land M."/>
            <person name="Hauser L."/>
            <person name="Markowitz V."/>
            <person name="Cheng J.-F."/>
            <person name="Hugenholtz P."/>
            <person name="Woyke T."/>
            <person name="Wu D."/>
            <person name="Klenk H.-P."/>
            <person name="Eisen J.A."/>
        </authorList>
    </citation>
    <scope>NUCLEOTIDE SEQUENCE [LARGE SCALE GENOMIC DNA]</scope>
    <source>
        <strain evidence="4">ATCC 700099 / DSM 44233 / CIP 104796 / JCM 9543 / NBRC 105858 / Y-104</strain>
    </source>
</reference>
<gene>
    <name evidence="3" type="ordered locus">Namu_1449</name>
</gene>
<dbReference type="RefSeq" id="WP_015746757.1">
    <property type="nucleotide sequence ID" value="NC_013235.1"/>
</dbReference>
<dbReference type="PANTHER" id="PTHR35176:SF1">
    <property type="entry name" value="F420H(2)-DEPENDENT BILIVERDIN REDUCTASE"/>
    <property type="match status" value="1"/>
</dbReference>
<dbReference type="InterPro" id="IPR052019">
    <property type="entry name" value="F420H2_bilvrd_red/Heme_oxyg"/>
</dbReference>
<keyword evidence="1" id="KW-0560">Oxidoreductase</keyword>
<evidence type="ECO:0000313" key="4">
    <source>
        <dbReference type="Proteomes" id="UP000002218"/>
    </source>
</evidence>
<dbReference type="eggNOG" id="COG3871">
    <property type="taxonomic scope" value="Bacteria"/>
</dbReference>
<feature type="domain" description="Pyridoxamine 5'-phosphate oxidase N-terminal" evidence="2">
    <location>
        <begin position="9"/>
        <end position="132"/>
    </location>
</feature>
<organism evidence="3 4">
    <name type="scientific">Nakamurella multipartita (strain ATCC 700099 / DSM 44233 / CIP 104796 / JCM 9543 / NBRC 105858 / Y-104)</name>
    <name type="common">Microsphaera multipartita</name>
    <dbReference type="NCBI Taxonomy" id="479431"/>
    <lineage>
        <taxon>Bacteria</taxon>
        <taxon>Bacillati</taxon>
        <taxon>Actinomycetota</taxon>
        <taxon>Actinomycetes</taxon>
        <taxon>Nakamurellales</taxon>
        <taxon>Nakamurellaceae</taxon>
        <taxon>Nakamurella</taxon>
    </lineage>
</organism>
<keyword evidence="4" id="KW-1185">Reference proteome</keyword>
<dbReference type="GO" id="GO:0070967">
    <property type="term" value="F:coenzyme F420 binding"/>
    <property type="evidence" value="ECO:0007669"/>
    <property type="project" value="TreeGrafter"/>
</dbReference>
<evidence type="ECO:0000256" key="1">
    <source>
        <dbReference type="ARBA" id="ARBA00023002"/>
    </source>
</evidence>
<accession>C8XEJ2</accession>
<dbReference type="SUPFAM" id="SSF50475">
    <property type="entry name" value="FMN-binding split barrel"/>
    <property type="match status" value="1"/>
</dbReference>
<dbReference type="KEGG" id="nml:Namu_1449"/>
<evidence type="ECO:0000313" key="3">
    <source>
        <dbReference type="EMBL" id="ACV77850.1"/>
    </source>
</evidence>
<dbReference type="Pfam" id="PF01243">
    <property type="entry name" value="PNPOx_N"/>
    <property type="match status" value="1"/>
</dbReference>
<dbReference type="STRING" id="479431.Namu_1449"/>